<organism evidence="2 3">
    <name type="scientific">Ceratopteris richardii</name>
    <name type="common">Triangle waterfern</name>
    <dbReference type="NCBI Taxonomy" id="49495"/>
    <lineage>
        <taxon>Eukaryota</taxon>
        <taxon>Viridiplantae</taxon>
        <taxon>Streptophyta</taxon>
        <taxon>Embryophyta</taxon>
        <taxon>Tracheophyta</taxon>
        <taxon>Polypodiopsida</taxon>
        <taxon>Polypodiidae</taxon>
        <taxon>Polypodiales</taxon>
        <taxon>Pteridineae</taxon>
        <taxon>Pteridaceae</taxon>
        <taxon>Parkerioideae</taxon>
        <taxon>Ceratopteris</taxon>
    </lineage>
</organism>
<dbReference type="Proteomes" id="UP000825935">
    <property type="component" value="Chromosome 5"/>
</dbReference>
<protein>
    <submittedName>
        <fullName evidence="2">Uncharacterized protein</fullName>
    </submittedName>
</protein>
<evidence type="ECO:0000313" key="3">
    <source>
        <dbReference type="Proteomes" id="UP000825935"/>
    </source>
</evidence>
<comment type="caution">
    <text evidence="2">The sequence shown here is derived from an EMBL/GenBank/DDBJ whole genome shotgun (WGS) entry which is preliminary data.</text>
</comment>
<feature type="region of interest" description="Disordered" evidence="1">
    <location>
        <begin position="33"/>
        <end position="100"/>
    </location>
</feature>
<dbReference type="AlphaFoldDB" id="A0A8T2UTJ8"/>
<dbReference type="EMBL" id="CM035410">
    <property type="protein sequence ID" value="KAH7436734.1"/>
    <property type="molecule type" value="Genomic_DNA"/>
</dbReference>
<name>A0A8T2UTJ8_CERRI</name>
<reference evidence="2" key="1">
    <citation type="submission" date="2021-08" db="EMBL/GenBank/DDBJ databases">
        <title>WGS assembly of Ceratopteris richardii.</title>
        <authorList>
            <person name="Marchant D.B."/>
            <person name="Chen G."/>
            <person name="Jenkins J."/>
            <person name="Shu S."/>
            <person name="Leebens-Mack J."/>
            <person name="Grimwood J."/>
            <person name="Schmutz J."/>
            <person name="Soltis P."/>
            <person name="Soltis D."/>
            <person name="Chen Z.-H."/>
        </authorList>
    </citation>
    <scope>NUCLEOTIDE SEQUENCE</scope>
    <source>
        <strain evidence="2">Whitten #5841</strain>
        <tissue evidence="2">Leaf</tissue>
    </source>
</reference>
<proteinExistence type="predicted"/>
<feature type="compositionally biased region" description="Pro residues" evidence="1">
    <location>
        <begin position="41"/>
        <end position="57"/>
    </location>
</feature>
<gene>
    <name evidence="2" type="ORF">KP509_05G033500</name>
</gene>
<evidence type="ECO:0000256" key="1">
    <source>
        <dbReference type="SAM" id="MobiDB-lite"/>
    </source>
</evidence>
<keyword evidence="3" id="KW-1185">Reference proteome</keyword>
<evidence type="ECO:0000313" key="2">
    <source>
        <dbReference type="EMBL" id="KAH7436734.1"/>
    </source>
</evidence>
<sequence>MSSYFKWRISSYNFRTPAISSYKHNVSTYRPCSRAPEIADSPPPSHLGSLSPPPTSPSPTEFFSYPPLPPPPPDSSSTLPDSPPPPPGLRTADSPPSRSSIIDAVLHNGQYCLSPNLGSSLYIVFALLGVPLY</sequence>
<accession>A0A8T2UTJ8</accession>